<name>A0A543G3C4_9FLAO</name>
<evidence type="ECO:0000313" key="2">
    <source>
        <dbReference type="Proteomes" id="UP000320773"/>
    </source>
</evidence>
<dbReference type="AlphaFoldDB" id="A0A543G3C4"/>
<evidence type="ECO:0000313" key="1">
    <source>
        <dbReference type="EMBL" id="TQM40545.1"/>
    </source>
</evidence>
<reference evidence="1 2" key="1">
    <citation type="submission" date="2019-06" db="EMBL/GenBank/DDBJ databases">
        <title>Genomic Encyclopedia of Archaeal and Bacterial Type Strains, Phase II (KMG-II): from individual species to whole genera.</title>
        <authorList>
            <person name="Goeker M."/>
        </authorList>
    </citation>
    <scope>NUCLEOTIDE SEQUENCE [LARGE SCALE GENOMIC DNA]</scope>
    <source>
        <strain evidence="1 2">DSM 24789</strain>
    </source>
</reference>
<comment type="caution">
    <text evidence="1">The sequence shown here is derived from an EMBL/GenBank/DDBJ whole genome shotgun (WGS) entry which is preliminary data.</text>
</comment>
<protein>
    <submittedName>
        <fullName evidence="1">Uncharacterized protein</fullName>
    </submittedName>
</protein>
<sequence length="110" mass="12703">MNLDSNYKNWISDLKNKIRTAQIKASLSVNEQMIMLYWGVSGFSQSNLYVMRRSYLFYKNSQLVHQASGQLQDNDFQSNIILQQAAVNLNAKLVQQPVGQIENTEIQFKN</sequence>
<gene>
    <name evidence="1" type="ORF">BC670_1436</name>
</gene>
<dbReference type="RefSeq" id="WP_089080029.1">
    <property type="nucleotide sequence ID" value="NZ_VFPJ01000001.1"/>
</dbReference>
<accession>A0A543G3C4</accession>
<dbReference type="EMBL" id="VFPJ01000001">
    <property type="protein sequence ID" value="TQM40545.1"/>
    <property type="molecule type" value="Genomic_DNA"/>
</dbReference>
<organism evidence="1 2">
    <name type="scientific">Flavobacterium branchiophilum</name>
    <dbReference type="NCBI Taxonomy" id="55197"/>
    <lineage>
        <taxon>Bacteria</taxon>
        <taxon>Pseudomonadati</taxon>
        <taxon>Bacteroidota</taxon>
        <taxon>Flavobacteriia</taxon>
        <taxon>Flavobacteriales</taxon>
        <taxon>Flavobacteriaceae</taxon>
        <taxon>Flavobacterium</taxon>
    </lineage>
</organism>
<dbReference type="Proteomes" id="UP000320773">
    <property type="component" value="Unassembled WGS sequence"/>
</dbReference>
<proteinExistence type="predicted"/>